<dbReference type="RefSeq" id="WP_078197899.1">
    <property type="nucleotide sequence ID" value="NZ_CP017757.2"/>
</dbReference>
<feature type="region of interest" description="Disordered" evidence="1">
    <location>
        <begin position="60"/>
        <end position="86"/>
    </location>
</feature>
<accession>A0A1U9USH6</accession>
<gene>
    <name evidence="2" type="ORF">BJN34_17115</name>
</gene>
<feature type="compositionally biased region" description="Basic and acidic residues" evidence="1">
    <location>
        <begin position="60"/>
        <end position="70"/>
    </location>
</feature>
<dbReference type="AlphaFoldDB" id="A0A1U9USH6"/>
<sequence length="96" mass="10125">MTSARERQEFRIIIDGISLPAKSVAKINEALQKAILAEMAVLDLRGNELVFSPIMARMVDDDRRRADTSKEGNGGGNGGGGGSGGAQIRVIAKAVE</sequence>
<evidence type="ECO:0000313" key="2">
    <source>
        <dbReference type="EMBL" id="AQV95603.1"/>
    </source>
</evidence>
<name>A0A1U9USH6_CUPNE</name>
<dbReference type="KEGG" id="cuh:BJN34_17115"/>
<organism evidence="2 3">
    <name type="scientific">Cupriavidus necator</name>
    <name type="common">Alcaligenes eutrophus</name>
    <name type="synonym">Ralstonia eutropha</name>
    <dbReference type="NCBI Taxonomy" id="106590"/>
    <lineage>
        <taxon>Bacteria</taxon>
        <taxon>Pseudomonadati</taxon>
        <taxon>Pseudomonadota</taxon>
        <taxon>Betaproteobacteria</taxon>
        <taxon>Burkholderiales</taxon>
        <taxon>Burkholderiaceae</taxon>
        <taxon>Cupriavidus</taxon>
    </lineage>
</organism>
<feature type="compositionally biased region" description="Gly residues" evidence="1">
    <location>
        <begin position="72"/>
        <end position="85"/>
    </location>
</feature>
<reference evidence="3" key="1">
    <citation type="submission" date="2017-02" db="EMBL/GenBank/DDBJ databases">
        <title>Complete genome sequence of Cupriavidus necator strain NH9, a 3-chlorobenzoate degrader.</title>
        <authorList>
            <person name="Moriuchi R."/>
            <person name="Dohra H."/>
            <person name="Ogawa N."/>
        </authorList>
    </citation>
    <scope>NUCLEOTIDE SEQUENCE [LARGE SCALE GENOMIC DNA]</scope>
    <source>
        <strain evidence="3">NH9</strain>
    </source>
</reference>
<evidence type="ECO:0000313" key="3">
    <source>
        <dbReference type="Proteomes" id="UP000189627"/>
    </source>
</evidence>
<protein>
    <submittedName>
        <fullName evidence="2">Uncharacterized protein</fullName>
    </submittedName>
</protein>
<dbReference type="Proteomes" id="UP000189627">
    <property type="component" value="Chromosome 1"/>
</dbReference>
<proteinExistence type="predicted"/>
<dbReference type="EMBL" id="CP017757">
    <property type="protein sequence ID" value="AQV95603.1"/>
    <property type="molecule type" value="Genomic_DNA"/>
</dbReference>
<evidence type="ECO:0000256" key="1">
    <source>
        <dbReference type="SAM" id="MobiDB-lite"/>
    </source>
</evidence>